<gene>
    <name evidence="3" type="ORF">WMY93_001954</name>
</gene>
<dbReference type="Gene3D" id="3.30.250.20">
    <property type="entry name" value="L1 transposable element, C-terminal domain"/>
    <property type="match status" value="1"/>
</dbReference>
<dbReference type="EMBL" id="JBBPFD010000002">
    <property type="protein sequence ID" value="KAK7938628.1"/>
    <property type="molecule type" value="Genomic_DNA"/>
</dbReference>
<keyword evidence="4" id="KW-1185">Reference proteome</keyword>
<dbReference type="InterPro" id="IPR042566">
    <property type="entry name" value="L1_C"/>
</dbReference>
<keyword evidence="1" id="KW-0175">Coiled coil</keyword>
<comment type="caution">
    <text evidence="3">The sequence shown here is derived from an EMBL/GenBank/DDBJ whole genome shotgun (WGS) entry which is preliminary data.</text>
</comment>
<evidence type="ECO:0008006" key="5">
    <source>
        <dbReference type="Google" id="ProtNLM"/>
    </source>
</evidence>
<sequence>MMRRTRSQKAQDPSKSDIVAKNDLPENTEDDDANMLKKAELTLPVGEEDQLTTAKAIMGLTNTITEMKNELKQELSNFKMDINQKLLNINADIRNQGTRLTEAEQRINELEAVNMDLRGALRHSLTQQKILNSKVTDLEGRSRRNNMRIFGIKEGAEGTSMVKFDIKDKVLRAAWSKKITYEGKAVSFANNLPAEINNKMKEYKDIKRSLKEASIRFQTPYPARMKIHWEDGPRMYKNASEVAEDMKKRGFAVDLPHPSDVDWEQVLSRDAHWNRMDSTHTERVRDRLRDFHRD</sequence>
<evidence type="ECO:0000313" key="3">
    <source>
        <dbReference type="EMBL" id="KAK7938628.1"/>
    </source>
</evidence>
<dbReference type="CDD" id="cd09726">
    <property type="entry name" value="RAMP_I_III"/>
    <property type="match status" value="1"/>
</dbReference>
<dbReference type="Proteomes" id="UP001460270">
    <property type="component" value="Unassembled WGS sequence"/>
</dbReference>
<evidence type="ECO:0000313" key="4">
    <source>
        <dbReference type="Proteomes" id="UP001460270"/>
    </source>
</evidence>
<name>A0AAW0PS66_9GOBI</name>
<evidence type="ECO:0000256" key="1">
    <source>
        <dbReference type="SAM" id="Coils"/>
    </source>
</evidence>
<evidence type="ECO:0000256" key="2">
    <source>
        <dbReference type="SAM" id="MobiDB-lite"/>
    </source>
</evidence>
<feature type="coiled-coil region" evidence="1">
    <location>
        <begin position="57"/>
        <end position="120"/>
    </location>
</feature>
<proteinExistence type="predicted"/>
<dbReference type="InterPro" id="IPR004244">
    <property type="entry name" value="Transposase_22"/>
</dbReference>
<feature type="region of interest" description="Disordered" evidence="2">
    <location>
        <begin position="1"/>
        <end position="32"/>
    </location>
</feature>
<accession>A0AAW0PS66</accession>
<dbReference type="AlphaFoldDB" id="A0AAW0PS66"/>
<protein>
    <recommendedName>
        <fullName evidence="5">L1 transposable element RRM domain-containing protein</fullName>
    </recommendedName>
</protein>
<feature type="compositionally biased region" description="Basic and acidic residues" evidence="2">
    <location>
        <begin position="12"/>
        <end position="24"/>
    </location>
</feature>
<dbReference type="PANTHER" id="PTHR11505">
    <property type="entry name" value="L1 TRANSPOSABLE ELEMENT-RELATED"/>
    <property type="match status" value="1"/>
</dbReference>
<organism evidence="3 4">
    <name type="scientific">Mugilogobius chulae</name>
    <name type="common">yellowstripe goby</name>
    <dbReference type="NCBI Taxonomy" id="88201"/>
    <lineage>
        <taxon>Eukaryota</taxon>
        <taxon>Metazoa</taxon>
        <taxon>Chordata</taxon>
        <taxon>Craniata</taxon>
        <taxon>Vertebrata</taxon>
        <taxon>Euteleostomi</taxon>
        <taxon>Actinopterygii</taxon>
        <taxon>Neopterygii</taxon>
        <taxon>Teleostei</taxon>
        <taxon>Neoteleostei</taxon>
        <taxon>Acanthomorphata</taxon>
        <taxon>Gobiaria</taxon>
        <taxon>Gobiiformes</taxon>
        <taxon>Gobioidei</taxon>
        <taxon>Gobiidae</taxon>
        <taxon>Gobionellinae</taxon>
        <taxon>Mugilogobius</taxon>
    </lineage>
</organism>
<reference evidence="4" key="1">
    <citation type="submission" date="2024-04" db="EMBL/GenBank/DDBJ databases">
        <title>Salinicola lusitanus LLJ914,a marine bacterium isolated from the Okinawa Trough.</title>
        <authorList>
            <person name="Li J."/>
        </authorList>
    </citation>
    <scope>NUCLEOTIDE SEQUENCE [LARGE SCALE GENOMIC DNA]</scope>
</reference>